<evidence type="ECO:0000256" key="9">
    <source>
        <dbReference type="ARBA" id="ARBA00022737"/>
    </source>
</evidence>
<feature type="repeat" description="WD" evidence="11">
    <location>
        <begin position="214"/>
        <end position="260"/>
    </location>
</feature>
<feature type="repeat" description="WD" evidence="11">
    <location>
        <begin position="109"/>
        <end position="142"/>
    </location>
</feature>
<evidence type="ECO:0000256" key="5">
    <source>
        <dbReference type="ARBA" id="ARBA00020267"/>
    </source>
</evidence>
<proteinExistence type="inferred from homology"/>
<dbReference type="InterPro" id="IPR019775">
    <property type="entry name" value="WD40_repeat_CS"/>
</dbReference>
<dbReference type="GO" id="GO:0005634">
    <property type="term" value="C:nucleus"/>
    <property type="evidence" value="ECO:0007669"/>
    <property type="project" value="UniProtKB-SubCell"/>
</dbReference>
<dbReference type="AlphaFoldDB" id="A0A3N4ISE8"/>
<comment type="subcellular location">
    <subcellularLocation>
        <location evidence="2">Cytoplasm</location>
    </subcellularLocation>
    <subcellularLocation>
        <location evidence="1">Nucleus</location>
    </subcellularLocation>
</comment>
<sequence>MPDIQSRFIALGGNRHPAAADWCRSPSSELVAFGAGRCVALWNPHDSKYRGIVSSLKGHTNRVNVVRFLADSDSIIVSGGADNNILIWNKDRGTQYAFGYGQIGSLEGHTGSINYIASISLGSNSWLITTASADGTIGVWKVALKEDGTAETTRVQSIKTLPKYMPLAFALTAPFPGKEGTPDGPFILAVGGSFYSIDVFVAGSDCQFKKGFTLPGHENWVRGLDFKRDPKNPEDVILASSAQDKFIRLWKFHYGKTETSIGSMAKDFSGKVYHMSVGEGDSEIFYSCTNTGFLVGHEDWVFSIFWKPGNEMKLLSTSADNSMAIWEFDEDAEMWSITAQVGEVSTTKGASTATGSAGGLWLGMWGPDGNSLLAIGKTGSWRLWDYNAEDDRWLGKVAITGHTRQASGVTWCPDGSYLLSTSLDQTTRLFSRWKHNDEYYSWHEFARPQIHGYDLNVVGMIGEARFVSGADEKPLRVFKEPKPVAALLERLCDVHSNEKEHMAEAASQGVLSLSNKEVNPDEMEDEDDDEQMDSAATVPIVSPLYTAPEPPIEDVLARHTLFPELEKLYGHGHEMASLAVSHNGKFIATACKASTIDHAVIRLFETGQWREIKPSLKAHNLTVLRFDFTQDDEYLLSVGRDRRWAVFKATGETYEKVTENPKGHLRVIWDGKWAPSEAGRIFVTSSRDKSFKVWSPVTDEAGAIKDWTASTVVKGTEPITSIDFFPKPVEIEGTKYIYLATGCESGAVSLYKAPLDTPTKFVLATHIDNALVPDLTVKQLSWNPKSEVGKAELAIASEDSSLRVLDISLL</sequence>
<organism evidence="12 13">
    <name type="scientific">Ascobolus immersus RN42</name>
    <dbReference type="NCBI Taxonomy" id="1160509"/>
    <lineage>
        <taxon>Eukaryota</taxon>
        <taxon>Fungi</taxon>
        <taxon>Dikarya</taxon>
        <taxon>Ascomycota</taxon>
        <taxon>Pezizomycotina</taxon>
        <taxon>Pezizomycetes</taxon>
        <taxon>Pezizales</taxon>
        <taxon>Ascobolaceae</taxon>
        <taxon>Ascobolus</taxon>
    </lineage>
</organism>
<dbReference type="PROSITE" id="PS00678">
    <property type="entry name" value="WD_REPEATS_1"/>
    <property type="match status" value="1"/>
</dbReference>
<dbReference type="STRING" id="1160509.A0A3N4ISE8"/>
<dbReference type="InterPro" id="IPR011047">
    <property type="entry name" value="Quinoprotein_ADH-like_sf"/>
</dbReference>
<dbReference type="PANTHER" id="PTHR44111:SF1">
    <property type="entry name" value="ELONGATOR COMPLEX PROTEIN 2"/>
    <property type="match status" value="1"/>
</dbReference>
<keyword evidence="9" id="KW-0677">Repeat</keyword>
<dbReference type="PROSITE" id="PS50294">
    <property type="entry name" value="WD_REPEATS_REGION"/>
    <property type="match status" value="2"/>
</dbReference>
<dbReference type="EMBL" id="ML119647">
    <property type="protein sequence ID" value="RPA87141.1"/>
    <property type="molecule type" value="Genomic_DNA"/>
</dbReference>
<dbReference type="Gene3D" id="2.130.10.10">
    <property type="entry name" value="YVTN repeat-like/Quinoprotein amine dehydrogenase"/>
    <property type="match status" value="3"/>
</dbReference>
<accession>A0A3N4ISE8</accession>
<dbReference type="SUPFAM" id="SSF50998">
    <property type="entry name" value="Quinoprotein alcohol dehydrogenase-like"/>
    <property type="match status" value="1"/>
</dbReference>
<gene>
    <name evidence="12" type="ORF">BJ508DRAFT_357591</name>
</gene>
<evidence type="ECO:0000313" key="12">
    <source>
        <dbReference type="EMBL" id="RPA87141.1"/>
    </source>
</evidence>
<evidence type="ECO:0000256" key="7">
    <source>
        <dbReference type="ARBA" id="ARBA00022574"/>
    </source>
</evidence>
<dbReference type="GO" id="GO:0005737">
    <property type="term" value="C:cytoplasm"/>
    <property type="evidence" value="ECO:0007669"/>
    <property type="project" value="UniProtKB-SubCell"/>
</dbReference>
<evidence type="ECO:0000256" key="2">
    <source>
        <dbReference type="ARBA" id="ARBA00004496"/>
    </source>
</evidence>
<keyword evidence="6" id="KW-0963">Cytoplasm</keyword>
<feature type="repeat" description="WD" evidence="11">
    <location>
        <begin position="399"/>
        <end position="431"/>
    </location>
</feature>
<dbReference type="InterPro" id="IPR001680">
    <property type="entry name" value="WD40_rpt"/>
</dbReference>
<evidence type="ECO:0000256" key="6">
    <source>
        <dbReference type="ARBA" id="ARBA00022490"/>
    </source>
</evidence>
<evidence type="ECO:0000256" key="1">
    <source>
        <dbReference type="ARBA" id="ARBA00004123"/>
    </source>
</evidence>
<dbReference type="Pfam" id="PF00400">
    <property type="entry name" value="WD40"/>
    <property type="match status" value="5"/>
</dbReference>
<evidence type="ECO:0000256" key="10">
    <source>
        <dbReference type="ARBA" id="ARBA00023242"/>
    </source>
</evidence>
<keyword evidence="8" id="KW-0819">tRNA processing</keyword>
<dbReference type="PANTHER" id="PTHR44111">
    <property type="entry name" value="ELONGATOR COMPLEX PROTEIN 2"/>
    <property type="match status" value="1"/>
</dbReference>
<comment type="pathway">
    <text evidence="3">tRNA modification; 5-methoxycarbonylmethyl-2-thiouridine-tRNA biosynthesis.</text>
</comment>
<feature type="repeat" description="WD" evidence="11">
    <location>
        <begin position="661"/>
        <end position="695"/>
    </location>
</feature>
<dbReference type="SMART" id="SM00320">
    <property type="entry name" value="WD40"/>
    <property type="match status" value="11"/>
</dbReference>
<protein>
    <recommendedName>
        <fullName evidence="5">Elongator complex protein 2</fullName>
    </recommendedName>
</protein>
<dbReference type="OrthoDB" id="27911at2759"/>
<feature type="repeat" description="WD" evidence="11">
    <location>
        <begin position="56"/>
        <end position="89"/>
    </location>
</feature>
<dbReference type="UniPathway" id="UPA00988"/>
<name>A0A3N4ISE8_ASCIM</name>
<dbReference type="FunFam" id="2.130.10.10:FF:000400">
    <property type="entry name" value="Elongator acetyltransferase complex subunit 2"/>
    <property type="match status" value="1"/>
</dbReference>
<dbReference type="InterPro" id="IPR015943">
    <property type="entry name" value="WD40/YVTN_repeat-like_dom_sf"/>
</dbReference>
<evidence type="ECO:0000256" key="4">
    <source>
        <dbReference type="ARBA" id="ARBA00005881"/>
    </source>
</evidence>
<evidence type="ECO:0000256" key="11">
    <source>
        <dbReference type="PROSITE-ProRule" id="PRU00221"/>
    </source>
</evidence>
<feature type="repeat" description="WD" evidence="11">
    <location>
        <begin position="294"/>
        <end position="336"/>
    </location>
</feature>
<keyword evidence="13" id="KW-1185">Reference proteome</keyword>
<dbReference type="GO" id="GO:0002098">
    <property type="term" value="P:tRNA wobble uridine modification"/>
    <property type="evidence" value="ECO:0007669"/>
    <property type="project" value="InterPro"/>
</dbReference>
<evidence type="ECO:0000313" key="13">
    <source>
        <dbReference type="Proteomes" id="UP000275078"/>
    </source>
</evidence>
<keyword evidence="7 11" id="KW-0853">WD repeat</keyword>
<keyword evidence="10" id="KW-0539">Nucleus</keyword>
<reference evidence="12 13" key="1">
    <citation type="journal article" date="2018" name="Nat. Ecol. Evol.">
        <title>Pezizomycetes genomes reveal the molecular basis of ectomycorrhizal truffle lifestyle.</title>
        <authorList>
            <person name="Murat C."/>
            <person name="Payen T."/>
            <person name="Noel B."/>
            <person name="Kuo A."/>
            <person name="Morin E."/>
            <person name="Chen J."/>
            <person name="Kohler A."/>
            <person name="Krizsan K."/>
            <person name="Balestrini R."/>
            <person name="Da Silva C."/>
            <person name="Montanini B."/>
            <person name="Hainaut M."/>
            <person name="Levati E."/>
            <person name="Barry K.W."/>
            <person name="Belfiori B."/>
            <person name="Cichocki N."/>
            <person name="Clum A."/>
            <person name="Dockter R.B."/>
            <person name="Fauchery L."/>
            <person name="Guy J."/>
            <person name="Iotti M."/>
            <person name="Le Tacon F."/>
            <person name="Lindquist E.A."/>
            <person name="Lipzen A."/>
            <person name="Malagnac F."/>
            <person name="Mello A."/>
            <person name="Molinier V."/>
            <person name="Miyauchi S."/>
            <person name="Poulain J."/>
            <person name="Riccioni C."/>
            <person name="Rubini A."/>
            <person name="Sitrit Y."/>
            <person name="Splivallo R."/>
            <person name="Traeger S."/>
            <person name="Wang M."/>
            <person name="Zifcakova L."/>
            <person name="Wipf D."/>
            <person name="Zambonelli A."/>
            <person name="Paolocci F."/>
            <person name="Nowrousian M."/>
            <person name="Ottonello S."/>
            <person name="Baldrian P."/>
            <person name="Spatafora J.W."/>
            <person name="Henrissat B."/>
            <person name="Nagy L.G."/>
            <person name="Aury J.M."/>
            <person name="Wincker P."/>
            <person name="Grigoriev I.V."/>
            <person name="Bonfante P."/>
            <person name="Martin F.M."/>
        </authorList>
    </citation>
    <scope>NUCLEOTIDE SEQUENCE [LARGE SCALE GENOMIC DNA]</scope>
    <source>
        <strain evidence="12 13">RN42</strain>
    </source>
</reference>
<dbReference type="InterPro" id="IPR036322">
    <property type="entry name" value="WD40_repeat_dom_sf"/>
</dbReference>
<dbReference type="SUPFAM" id="SSF50978">
    <property type="entry name" value="WD40 repeat-like"/>
    <property type="match status" value="1"/>
</dbReference>
<comment type="similarity">
    <text evidence="4">Belongs to the WD repeat ELP2 family.</text>
</comment>
<dbReference type="PROSITE" id="PS50082">
    <property type="entry name" value="WD_REPEATS_2"/>
    <property type="match status" value="6"/>
</dbReference>
<dbReference type="Proteomes" id="UP000275078">
    <property type="component" value="Unassembled WGS sequence"/>
</dbReference>
<evidence type="ECO:0000256" key="8">
    <source>
        <dbReference type="ARBA" id="ARBA00022694"/>
    </source>
</evidence>
<dbReference type="GO" id="GO:0033588">
    <property type="term" value="C:elongator holoenzyme complex"/>
    <property type="evidence" value="ECO:0007669"/>
    <property type="project" value="InterPro"/>
</dbReference>
<dbReference type="InterPro" id="IPR037289">
    <property type="entry name" value="Elp2"/>
</dbReference>
<evidence type="ECO:0000256" key="3">
    <source>
        <dbReference type="ARBA" id="ARBA00005043"/>
    </source>
</evidence>